<dbReference type="Proteomes" id="UP000273500">
    <property type="component" value="Unassembled WGS sequence"/>
</dbReference>
<accession>A0A3R9N0J3</accession>
<dbReference type="RefSeq" id="WP_125423794.1">
    <property type="nucleotide sequence ID" value="NZ_RWIT01000015.1"/>
</dbReference>
<keyword evidence="2" id="KW-1185">Reference proteome</keyword>
<proteinExistence type="predicted"/>
<evidence type="ECO:0000313" key="2">
    <source>
        <dbReference type="Proteomes" id="UP000273500"/>
    </source>
</evidence>
<dbReference type="AlphaFoldDB" id="A0A3R9N0J3"/>
<evidence type="ECO:0000313" key="1">
    <source>
        <dbReference type="EMBL" id="RSK45193.1"/>
    </source>
</evidence>
<dbReference type="EMBL" id="RWIT01000015">
    <property type="protein sequence ID" value="RSK45193.1"/>
    <property type="molecule type" value="Genomic_DNA"/>
</dbReference>
<name>A0A3R9N0J3_9BACT</name>
<sequence length="216" mass="23592">MMLPYANLRQEPGIENLGGVEALWYTPASNLLAFPQRGPLTIAQLQLRPGAVWYQLVSVRGSVRFTQPAKDYGRHGSGFSPKLTGSLARHTPELAAGLEHMEGGRYVVLYRDLNGEVQLVGTPEHPLEWRDSYSAGSETQRNGFDWTLAGEALRRARPYLGTWEVAEYGQQSGVVLQPGAGGTVQLRTAGGRRLATVPAGKTLVLKSGFKLSYQIL</sequence>
<reference evidence="1 2" key="1">
    <citation type="submission" date="2018-12" db="EMBL/GenBank/DDBJ databases">
        <authorList>
            <person name="Feng G."/>
            <person name="Zhu H."/>
        </authorList>
    </citation>
    <scope>NUCLEOTIDE SEQUENCE [LARGE SCALE GENOMIC DNA]</scope>
    <source>
        <strain evidence="1 2">KCTC 12533</strain>
    </source>
</reference>
<comment type="caution">
    <text evidence="1">The sequence shown here is derived from an EMBL/GenBank/DDBJ whole genome shotgun (WGS) entry which is preliminary data.</text>
</comment>
<dbReference type="OrthoDB" id="877458at2"/>
<gene>
    <name evidence="1" type="ORF">EI291_18960</name>
</gene>
<organism evidence="1 2">
    <name type="scientific">Hymenobacter rigui</name>
    <dbReference type="NCBI Taxonomy" id="334424"/>
    <lineage>
        <taxon>Bacteria</taxon>
        <taxon>Pseudomonadati</taxon>
        <taxon>Bacteroidota</taxon>
        <taxon>Cytophagia</taxon>
        <taxon>Cytophagales</taxon>
        <taxon>Hymenobacteraceae</taxon>
        <taxon>Hymenobacter</taxon>
    </lineage>
</organism>
<protein>
    <submittedName>
        <fullName evidence="1">Uncharacterized protein</fullName>
    </submittedName>
</protein>